<dbReference type="RefSeq" id="WP_108481311.1">
    <property type="nucleotide sequence ID" value="NZ_QANO01000148.1"/>
</dbReference>
<dbReference type="AlphaFoldDB" id="A0A2R7UEM7"/>
<dbReference type="SMART" id="SM00903">
    <property type="entry name" value="Flavin_Reduct"/>
    <property type="match status" value="1"/>
</dbReference>
<feature type="domain" description="Flavin reductase like" evidence="4">
    <location>
        <begin position="18"/>
        <end position="168"/>
    </location>
</feature>
<gene>
    <name evidence="5" type="ORF">DBB42_20490</name>
</gene>
<sequence length="185" mass="20729">MTALRKSDFPLIDVRQHLETGPIVLVTSAWNGESNIMTMGWHMMMQFDPALFGCYIWSGNHSYELIRNSQQCVINVPTLELADQVVAVGNSTGTDVDKFGQFGLTATAATRVAAPLIAECYASFECQLYDSKLIGDYGLFIWEVVKAHVDRSVEQPRTLHYRGGGQFMVAGETLDFRQQFRPQNL</sequence>
<proteinExistence type="inferred from homology"/>
<dbReference type="InterPro" id="IPR002563">
    <property type="entry name" value="Flavin_Rdtase-like_dom"/>
</dbReference>
<dbReference type="Pfam" id="PF01613">
    <property type="entry name" value="Flavin_Reduct"/>
    <property type="match status" value="1"/>
</dbReference>
<reference evidence="5 6" key="1">
    <citation type="submission" date="2018-04" db="EMBL/GenBank/DDBJ databases">
        <authorList>
            <person name="Go L.Y."/>
            <person name="Mitchell J.A."/>
        </authorList>
    </citation>
    <scope>NUCLEOTIDE SEQUENCE [LARGE SCALE GENOMIC DNA]</scope>
    <source>
        <strain evidence="5 6">KCJK7865</strain>
    </source>
</reference>
<dbReference type="GO" id="GO:0016646">
    <property type="term" value="F:oxidoreductase activity, acting on the CH-NH group of donors, NAD or NADP as acceptor"/>
    <property type="evidence" value="ECO:0007669"/>
    <property type="project" value="UniProtKB-ARBA"/>
</dbReference>
<dbReference type="PANTHER" id="PTHR43567">
    <property type="entry name" value="FLAVOREDOXIN-RELATED-RELATED"/>
    <property type="match status" value="1"/>
</dbReference>
<evidence type="ECO:0000256" key="3">
    <source>
        <dbReference type="ARBA" id="ARBA00038054"/>
    </source>
</evidence>
<keyword evidence="2" id="KW-0285">Flavoprotein</keyword>
<accession>A0A2R7UEM7</accession>
<protein>
    <submittedName>
        <fullName evidence="5">Flavin reductase</fullName>
    </submittedName>
</protein>
<dbReference type="InterPro" id="IPR012349">
    <property type="entry name" value="Split_barrel_FMN-bd"/>
</dbReference>
<organism evidence="5 6">
    <name type="scientific">Pseudomonas plecoglossicida</name>
    <dbReference type="NCBI Taxonomy" id="70775"/>
    <lineage>
        <taxon>Bacteria</taxon>
        <taxon>Pseudomonadati</taxon>
        <taxon>Pseudomonadota</taxon>
        <taxon>Gammaproteobacteria</taxon>
        <taxon>Pseudomonadales</taxon>
        <taxon>Pseudomonadaceae</taxon>
        <taxon>Pseudomonas</taxon>
    </lineage>
</organism>
<name>A0A2R7UEM7_PSEDL</name>
<comment type="cofactor">
    <cofactor evidence="1">
        <name>FMN</name>
        <dbReference type="ChEBI" id="CHEBI:58210"/>
    </cofactor>
</comment>
<evidence type="ECO:0000256" key="1">
    <source>
        <dbReference type="ARBA" id="ARBA00001917"/>
    </source>
</evidence>
<dbReference type="Gene3D" id="2.30.110.10">
    <property type="entry name" value="Electron Transport, Fmn-binding Protein, Chain A"/>
    <property type="match status" value="1"/>
</dbReference>
<dbReference type="SUPFAM" id="SSF50475">
    <property type="entry name" value="FMN-binding split barrel"/>
    <property type="match status" value="1"/>
</dbReference>
<evidence type="ECO:0000313" key="6">
    <source>
        <dbReference type="Proteomes" id="UP000244874"/>
    </source>
</evidence>
<dbReference type="EMBL" id="QANO01000148">
    <property type="protein sequence ID" value="PTU50346.1"/>
    <property type="molecule type" value="Genomic_DNA"/>
</dbReference>
<evidence type="ECO:0000256" key="2">
    <source>
        <dbReference type="ARBA" id="ARBA00022630"/>
    </source>
</evidence>
<comment type="caution">
    <text evidence="5">The sequence shown here is derived from an EMBL/GenBank/DDBJ whole genome shotgun (WGS) entry which is preliminary data.</text>
</comment>
<dbReference type="Proteomes" id="UP000244874">
    <property type="component" value="Unassembled WGS sequence"/>
</dbReference>
<dbReference type="GO" id="GO:0010181">
    <property type="term" value="F:FMN binding"/>
    <property type="evidence" value="ECO:0007669"/>
    <property type="project" value="InterPro"/>
</dbReference>
<comment type="similarity">
    <text evidence="3">Belongs to the flavoredoxin family.</text>
</comment>
<dbReference type="PANTHER" id="PTHR43567:SF1">
    <property type="entry name" value="FLAVOREDOXIN"/>
    <property type="match status" value="1"/>
</dbReference>
<evidence type="ECO:0000313" key="5">
    <source>
        <dbReference type="EMBL" id="PTU50346.1"/>
    </source>
</evidence>
<evidence type="ECO:0000259" key="4">
    <source>
        <dbReference type="SMART" id="SM00903"/>
    </source>
</evidence>
<dbReference type="InterPro" id="IPR052174">
    <property type="entry name" value="Flavoredoxin"/>
</dbReference>